<evidence type="ECO:0000313" key="2">
    <source>
        <dbReference type="Proteomes" id="UP000240010"/>
    </source>
</evidence>
<protein>
    <submittedName>
        <fullName evidence="1">Uncharacterized protein</fullName>
    </submittedName>
</protein>
<comment type="caution">
    <text evidence="1">The sequence shown here is derived from an EMBL/GenBank/DDBJ whole genome shotgun (WGS) entry which is preliminary data.</text>
</comment>
<dbReference type="AlphaFoldDB" id="A0A2S6H6C1"/>
<gene>
    <name evidence="1" type="ORF">B0F87_11563</name>
</gene>
<accession>A0A2S6H6C1</accession>
<reference evidence="1 2" key="1">
    <citation type="submission" date="2018-02" db="EMBL/GenBank/DDBJ databases">
        <title>Subsurface microbial communities from deep shales in Ohio and West Virginia, USA.</title>
        <authorList>
            <person name="Wrighton K."/>
        </authorList>
    </citation>
    <scope>NUCLEOTIDE SEQUENCE [LARGE SCALE GENOMIC DNA]</scope>
    <source>
        <strain evidence="1 2">OWC-DMM</strain>
    </source>
</reference>
<name>A0A2S6H6C1_9GAMM</name>
<organism evidence="1 2">
    <name type="scientific">Methylobacter tundripaludum</name>
    <dbReference type="NCBI Taxonomy" id="173365"/>
    <lineage>
        <taxon>Bacteria</taxon>
        <taxon>Pseudomonadati</taxon>
        <taxon>Pseudomonadota</taxon>
        <taxon>Gammaproteobacteria</taxon>
        <taxon>Methylococcales</taxon>
        <taxon>Methylococcaceae</taxon>
        <taxon>Methylobacter</taxon>
    </lineage>
</organism>
<sequence length="61" mass="6793">MLSAEILAMAHNSKSLSSKSSPSLGPTQIRKNLLMVLSLLLFNFDALFSQSWKIFHTVLQT</sequence>
<proteinExistence type="predicted"/>
<evidence type="ECO:0000313" key="1">
    <source>
        <dbReference type="EMBL" id="PPK73017.1"/>
    </source>
</evidence>
<dbReference type="Proteomes" id="UP000240010">
    <property type="component" value="Unassembled WGS sequence"/>
</dbReference>
<dbReference type="EMBL" id="PTIZ01000015">
    <property type="protein sequence ID" value="PPK73017.1"/>
    <property type="molecule type" value="Genomic_DNA"/>
</dbReference>